<evidence type="ECO:0000313" key="2">
    <source>
        <dbReference type="EMBL" id="RPB29069.1"/>
    </source>
</evidence>
<keyword evidence="3" id="KW-1185">Reference proteome</keyword>
<name>A0A3N4M5J0_9PEZI</name>
<evidence type="ECO:0000256" key="1">
    <source>
        <dbReference type="SAM" id="MobiDB-lite"/>
    </source>
</evidence>
<proteinExistence type="predicted"/>
<protein>
    <recommendedName>
        <fullName evidence="4">Pentatricopeptide repeat-containing protein</fullName>
    </recommendedName>
</protein>
<sequence length="450" mass="49956">PSGKPSTLHSETYIPQLNQNELGSIFSQELFVFRCDVSAALITSAMSAYPRLKSLSLLLPDDISNLSRQQHNRFRADRSPSAILPHLKTLIADLQSGSIPGHPLASVHILSCLKDMSHLPLAFRFWDWLKQQSTDHTDARVYGAIIEVLATAGEPLPVLENLYDEAFQRYSNNKNISPTLARETGATHIMLLQGIITARIYNGEWRSAYEAFDLILRLYPTATPTRVYELFIYDRPPAEAFTVFLLACRAGTPLKPGVLTALLNDLWNYTRDPAAMVRGCWAYAGAGGMLSKEHLNSLIKGILLSWPHPPPSPPQPRQRLEGGSEVDVPPQKKLPQTTTTTTTTSPPTSSSSSTSSSFMTLLLSIRALITAFRQQKIHIDSSTFNTIISCGGKLSRGDLVLGGLRDMLKLNIRPTDVTFRNLVIVSANLQDPVQLKESWDMLVQQKRELR</sequence>
<accession>A0A3N4M5J0</accession>
<organism evidence="2 3">
    <name type="scientific">Terfezia boudieri ATCC MYA-4762</name>
    <dbReference type="NCBI Taxonomy" id="1051890"/>
    <lineage>
        <taxon>Eukaryota</taxon>
        <taxon>Fungi</taxon>
        <taxon>Dikarya</taxon>
        <taxon>Ascomycota</taxon>
        <taxon>Pezizomycotina</taxon>
        <taxon>Pezizomycetes</taxon>
        <taxon>Pezizales</taxon>
        <taxon>Pezizaceae</taxon>
        <taxon>Terfezia</taxon>
    </lineage>
</organism>
<gene>
    <name evidence="2" type="ORF">L211DRAFT_758759</name>
</gene>
<dbReference type="AlphaFoldDB" id="A0A3N4M5J0"/>
<evidence type="ECO:0000313" key="3">
    <source>
        <dbReference type="Proteomes" id="UP000267821"/>
    </source>
</evidence>
<dbReference type="EMBL" id="ML121528">
    <property type="protein sequence ID" value="RPB29069.1"/>
    <property type="molecule type" value="Genomic_DNA"/>
</dbReference>
<dbReference type="Proteomes" id="UP000267821">
    <property type="component" value="Unassembled WGS sequence"/>
</dbReference>
<dbReference type="OrthoDB" id="185373at2759"/>
<feature type="non-terminal residue" evidence="2">
    <location>
        <position position="1"/>
    </location>
</feature>
<feature type="compositionally biased region" description="Low complexity" evidence="1">
    <location>
        <begin position="337"/>
        <end position="355"/>
    </location>
</feature>
<feature type="non-terminal residue" evidence="2">
    <location>
        <position position="450"/>
    </location>
</feature>
<evidence type="ECO:0008006" key="4">
    <source>
        <dbReference type="Google" id="ProtNLM"/>
    </source>
</evidence>
<feature type="compositionally biased region" description="Pro residues" evidence="1">
    <location>
        <begin position="307"/>
        <end position="316"/>
    </location>
</feature>
<feature type="region of interest" description="Disordered" evidence="1">
    <location>
        <begin position="306"/>
        <end position="355"/>
    </location>
</feature>
<dbReference type="Gene3D" id="1.25.40.10">
    <property type="entry name" value="Tetratricopeptide repeat domain"/>
    <property type="match status" value="1"/>
</dbReference>
<reference evidence="2 3" key="1">
    <citation type="journal article" date="2018" name="Nat. Ecol. Evol.">
        <title>Pezizomycetes genomes reveal the molecular basis of ectomycorrhizal truffle lifestyle.</title>
        <authorList>
            <person name="Murat C."/>
            <person name="Payen T."/>
            <person name="Noel B."/>
            <person name="Kuo A."/>
            <person name="Morin E."/>
            <person name="Chen J."/>
            <person name="Kohler A."/>
            <person name="Krizsan K."/>
            <person name="Balestrini R."/>
            <person name="Da Silva C."/>
            <person name="Montanini B."/>
            <person name="Hainaut M."/>
            <person name="Levati E."/>
            <person name="Barry K.W."/>
            <person name="Belfiori B."/>
            <person name="Cichocki N."/>
            <person name="Clum A."/>
            <person name="Dockter R.B."/>
            <person name="Fauchery L."/>
            <person name="Guy J."/>
            <person name="Iotti M."/>
            <person name="Le Tacon F."/>
            <person name="Lindquist E.A."/>
            <person name="Lipzen A."/>
            <person name="Malagnac F."/>
            <person name="Mello A."/>
            <person name="Molinier V."/>
            <person name="Miyauchi S."/>
            <person name="Poulain J."/>
            <person name="Riccioni C."/>
            <person name="Rubini A."/>
            <person name="Sitrit Y."/>
            <person name="Splivallo R."/>
            <person name="Traeger S."/>
            <person name="Wang M."/>
            <person name="Zifcakova L."/>
            <person name="Wipf D."/>
            <person name="Zambonelli A."/>
            <person name="Paolocci F."/>
            <person name="Nowrousian M."/>
            <person name="Ottonello S."/>
            <person name="Baldrian P."/>
            <person name="Spatafora J.W."/>
            <person name="Henrissat B."/>
            <person name="Nagy L.G."/>
            <person name="Aury J.M."/>
            <person name="Wincker P."/>
            <person name="Grigoriev I.V."/>
            <person name="Bonfante P."/>
            <person name="Martin F.M."/>
        </authorList>
    </citation>
    <scope>NUCLEOTIDE SEQUENCE [LARGE SCALE GENOMIC DNA]</scope>
    <source>
        <strain evidence="2 3">ATCC MYA-4762</strain>
    </source>
</reference>
<dbReference type="InterPro" id="IPR011990">
    <property type="entry name" value="TPR-like_helical_dom_sf"/>
</dbReference>
<dbReference type="InParanoid" id="A0A3N4M5J0"/>